<sequence length="353" mass="41701">MMVSCTKFAFLMTIYASYALLLAQAEDLRRLKSDSDQVEDITRSEIDDFAIDIDEYNERSSSDIDGQLRLRYRMIASWEAERREARRSMSGPTLPQSERLADDRSESTRYGSIERSVDRQVERLEDREDRVRSTEDSDRLSADRQVEREENREDRSRSTVESERLSVDREVERLEDREDRTRSNVDSDRRDGVFDRRESRRESREETSERRVTSRRESRGEFERESRDVSRREARREDASENRSEDRESRQDSERQIRTQMDEDNVRAERSSRRSSTDRVENEQSDRMVRREDVRDFRSTESNVALVESNSQITTFLGQMVSLIVTVMLVNKSTKGGFTSKVKQLFSNKVTVQ</sequence>
<keyword evidence="4" id="KW-1185">Reference proteome</keyword>
<evidence type="ECO:0000313" key="3">
    <source>
        <dbReference type="EnsemblMetazoa" id="tetur01g02400.1"/>
    </source>
</evidence>
<dbReference type="EMBL" id="CAEY01000437">
    <property type="status" value="NOT_ANNOTATED_CDS"/>
    <property type="molecule type" value="Genomic_DNA"/>
</dbReference>
<dbReference type="HOGENOM" id="CLU_786029_0_0_1"/>
<feature type="signal peptide" evidence="2">
    <location>
        <begin position="1"/>
        <end position="19"/>
    </location>
</feature>
<dbReference type="OMA" id="YRMIASW"/>
<gene>
    <name evidence="3" type="primary">107367762</name>
</gene>
<dbReference type="OrthoDB" id="10678368at2759"/>
<reference evidence="3" key="2">
    <citation type="submission" date="2015-06" db="UniProtKB">
        <authorList>
            <consortium name="EnsemblMetazoa"/>
        </authorList>
    </citation>
    <scope>IDENTIFICATION</scope>
</reference>
<organism evidence="3 4">
    <name type="scientific">Tetranychus urticae</name>
    <name type="common">Two-spotted spider mite</name>
    <dbReference type="NCBI Taxonomy" id="32264"/>
    <lineage>
        <taxon>Eukaryota</taxon>
        <taxon>Metazoa</taxon>
        <taxon>Ecdysozoa</taxon>
        <taxon>Arthropoda</taxon>
        <taxon>Chelicerata</taxon>
        <taxon>Arachnida</taxon>
        <taxon>Acari</taxon>
        <taxon>Acariformes</taxon>
        <taxon>Trombidiformes</taxon>
        <taxon>Prostigmata</taxon>
        <taxon>Eleutherengona</taxon>
        <taxon>Raphignathae</taxon>
        <taxon>Tetranychoidea</taxon>
        <taxon>Tetranychidae</taxon>
        <taxon>Tetranychus</taxon>
    </lineage>
</organism>
<reference evidence="4" key="1">
    <citation type="submission" date="2011-08" db="EMBL/GenBank/DDBJ databases">
        <authorList>
            <person name="Rombauts S."/>
        </authorList>
    </citation>
    <scope>NUCLEOTIDE SEQUENCE</scope>
    <source>
        <strain evidence="4">London</strain>
    </source>
</reference>
<dbReference type="AlphaFoldDB" id="T1JQ94"/>
<feature type="compositionally biased region" description="Basic and acidic residues" evidence="1">
    <location>
        <begin position="115"/>
        <end position="293"/>
    </location>
</feature>
<keyword evidence="2" id="KW-0732">Signal</keyword>
<accession>T1JQ94</accession>
<feature type="region of interest" description="Disordered" evidence="1">
    <location>
        <begin position="84"/>
        <end position="293"/>
    </location>
</feature>
<dbReference type="KEGG" id="tut:107367762"/>
<name>T1JQ94_TETUR</name>
<evidence type="ECO:0000313" key="4">
    <source>
        <dbReference type="Proteomes" id="UP000015104"/>
    </source>
</evidence>
<feature type="chain" id="PRO_5004579878" evidence="2">
    <location>
        <begin position="20"/>
        <end position="353"/>
    </location>
</feature>
<evidence type="ECO:0000256" key="1">
    <source>
        <dbReference type="SAM" id="MobiDB-lite"/>
    </source>
</evidence>
<protein>
    <submittedName>
        <fullName evidence="3">Uncharacterized protein</fullName>
    </submittedName>
</protein>
<proteinExistence type="predicted"/>
<dbReference type="Proteomes" id="UP000015104">
    <property type="component" value="Unassembled WGS sequence"/>
</dbReference>
<dbReference type="EnsemblMetazoa" id="tetur01g02400.1">
    <property type="protein sequence ID" value="tetur01g02400.1"/>
    <property type="gene ID" value="tetur01g02400"/>
</dbReference>
<evidence type="ECO:0000256" key="2">
    <source>
        <dbReference type="SAM" id="SignalP"/>
    </source>
</evidence>